<evidence type="ECO:0000313" key="3">
    <source>
        <dbReference type="EMBL" id="CAL4771505.1"/>
    </source>
</evidence>
<evidence type="ECO:0000313" key="4">
    <source>
        <dbReference type="Proteomes" id="UP001152797"/>
    </source>
</evidence>
<dbReference type="AlphaFoldDB" id="A0A9P1C3N3"/>
<evidence type="ECO:0000256" key="1">
    <source>
        <dbReference type="SAM" id="MobiDB-lite"/>
    </source>
</evidence>
<dbReference type="EMBL" id="CAMXCT030000868">
    <property type="protein sequence ID" value="CAL4771505.1"/>
    <property type="molecule type" value="Genomic_DNA"/>
</dbReference>
<dbReference type="OrthoDB" id="433576at2759"/>
<protein>
    <submittedName>
        <fullName evidence="3">Nucleotide-diphospho-sugar transferase domain-containing protein</fullName>
    </submittedName>
</protein>
<feature type="non-terminal residue" evidence="2">
    <location>
        <position position="1"/>
    </location>
</feature>
<dbReference type="Proteomes" id="UP001152797">
    <property type="component" value="Unassembled WGS sequence"/>
</dbReference>
<gene>
    <name evidence="2" type="ORF">C1SCF055_LOCUS11741</name>
</gene>
<dbReference type="Gene3D" id="3.90.550.10">
    <property type="entry name" value="Spore Coat Polysaccharide Biosynthesis Protein SpsA, Chain A"/>
    <property type="match status" value="1"/>
</dbReference>
<name>A0A9P1C3N3_9DINO</name>
<dbReference type="EMBL" id="CAMXCT020000868">
    <property type="protein sequence ID" value="CAL1137568.1"/>
    <property type="molecule type" value="Genomic_DNA"/>
</dbReference>
<dbReference type="GO" id="GO:0016740">
    <property type="term" value="F:transferase activity"/>
    <property type="evidence" value="ECO:0007669"/>
    <property type="project" value="UniProtKB-KW"/>
</dbReference>
<proteinExistence type="predicted"/>
<sequence>AQPIPCFSPGRRGSASASFRRARRALVAAFDLQIPLDEQYRTWGWHDAPLDFLQNFDLSLTSGDPPERVLLLPPAHLARYPLTPRTRQRLRRAQIRLVEVPWIEPPEGDPSTLVQSQQFRVASASLGQPSEARLLSREATQSHCSVLRRSYLHSEDCGHTGHLLPSGFLVTGTGRSGTKFLVKVLNALGLQVSHDNAKQRSADGAVSWVHGNHKRGCQLPWWSYNVSDSFFSEVFLMLRDPLDQISSRSENGNLERREWYDFLSCSSRMNDEGHDVSGPPGPPSGEEDSDVVRSLKTALKFYVLQNSFIEEYAAKTFRVEDLREDPQILMDICSRNHSCNCSFARVTEVMKEVGDKVNSNHTNKTSNVTWSRLAALDRPFAVMAQILAQRHGYVLPKEDVLPEAAFGFSCGFDGPDEETSRWTCKLNSEGKRLLEDQFSLSKLAAAKDSQRHCHLQSAQLKRSIVTLSISMAGSGSGMTDELDELCQVPQVLANGAGHVLVPLRHPLARLLTGFQQAQMVQFNTLNQFLDSLRNSSEEKHQLALDLAYRPGRANFLLPLQFYLGDSVPSSVRQRRVVSFICRCRMEEELKRISQSLHVDVDFSGLEKPEPDDAMLYDAMLPGSSLSSKNRAWFLAEYAADLALYQDSRKTRDDRDGARKSVNILQSPSRATLEEDLKLTSVVHIVDLKTMVPSTEAILADRPWRFCPKASPKRLRDIFQAIFGGPAGQPGIFRTSHAVVVFDGRSKAAHKEIHGMLGKVLKLVPKDDVMARKTVMYRYHYHNRRSALTGYVPNMFSSTCHTQGISPSVAQRNLENHFGNREYIRLHAMNLDYDVVVYLDTDMRIVGDLNPIFEDGEEVFLSTGSEVAPLDGGFFAVKPSGPLFRAMLDVLRTVHYDRDTGWNRMGHGYSLAIGTAEGNYPAGPQGFLYHFFYMPDPAVDLALKRNGIMVRPKSAQVDACRWNYNSFHGNFKWRYVDEYSYFAAMPSEWRDQVQAFHRNTNWTFPCDFTLTKPVLLHHTDEAIESYLLHLQEKHPNRSTVLLPRSQKDVHSGPDVAFWDDPMAEGSRRFGH</sequence>
<keyword evidence="4" id="KW-1185">Reference proteome</keyword>
<accession>A0A9P1C3N3</accession>
<feature type="region of interest" description="Disordered" evidence="1">
    <location>
        <begin position="271"/>
        <end position="290"/>
    </location>
</feature>
<organism evidence="2">
    <name type="scientific">Cladocopium goreaui</name>
    <dbReference type="NCBI Taxonomy" id="2562237"/>
    <lineage>
        <taxon>Eukaryota</taxon>
        <taxon>Sar</taxon>
        <taxon>Alveolata</taxon>
        <taxon>Dinophyceae</taxon>
        <taxon>Suessiales</taxon>
        <taxon>Symbiodiniaceae</taxon>
        <taxon>Cladocopium</taxon>
    </lineage>
</organism>
<dbReference type="SUPFAM" id="SSF53448">
    <property type="entry name" value="Nucleotide-diphospho-sugar transferases"/>
    <property type="match status" value="1"/>
</dbReference>
<dbReference type="InterPro" id="IPR029044">
    <property type="entry name" value="Nucleotide-diphossugar_trans"/>
</dbReference>
<evidence type="ECO:0000313" key="2">
    <source>
        <dbReference type="EMBL" id="CAI3984193.1"/>
    </source>
</evidence>
<dbReference type="EMBL" id="CAMXCT010000868">
    <property type="protein sequence ID" value="CAI3984193.1"/>
    <property type="molecule type" value="Genomic_DNA"/>
</dbReference>
<reference evidence="2" key="1">
    <citation type="submission" date="2022-10" db="EMBL/GenBank/DDBJ databases">
        <authorList>
            <person name="Chen Y."/>
            <person name="Dougan E. K."/>
            <person name="Chan C."/>
            <person name="Rhodes N."/>
            <person name="Thang M."/>
        </authorList>
    </citation>
    <scope>NUCLEOTIDE SEQUENCE</scope>
</reference>
<keyword evidence="3" id="KW-0808">Transferase</keyword>
<reference evidence="3 4" key="2">
    <citation type="submission" date="2024-05" db="EMBL/GenBank/DDBJ databases">
        <authorList>
            <person name="Chen Y."/>
            <person name="Shah S."/>
            <person name="Dougan E. K."/>
            <person name="Thang M."/>
            <person name="Chan C."/>
        </authorList>
    </citation>
    <scope>NUCLEOTIDE SEQUENCE [LARGE SCALE GENOMIC DNA]</scope>
</reference>
<comment type="caution">
    <text evidence="2">The sequence shown here is derived from an EMBL/GenBank/DDBJ whole genome shotgun (WGS) entry which is preliminary data.</text>
</comment>